<dbReference type="Proteomes" id="UP000036959">
    <property type="component" value="Unassembled WGS sequence"/>
</dbReference>
<reference evidence="2" key="1">
    <citation type="submission" date="2015-06" db="EMBL/GenBank/DDBJ databases">
        <title>Comparative genomics of Burkholderia leaf nodule symbionts.</title>
        <authorList>
            <person name="Carlier A."/>
            <person name="Eberl L."/>
            <person name="Pinto-Carbo M."/>
        </authorList>
    </citation>
    <scope>NUCLEOTIDE SEQUENCE [LARGE SCALE GENOMIC DNA]</scope>
    <source>
        <strain evidence="2">UZHbot4</strain>
    </source>
</reference>
<protein>
    <submittedName>
        <fullName evidence="1">Uncharacterized protein</fullName>
    </submittedName>
</protein>
<comment type="caution">
    <text evidence="1">The sequence shown here is derived from an EMBL/GenBank/DDBJ whole genome shotgun (WGS) entry which is preliminary data.</text>
</comment>
<keyword evidence="2" id="KW-1185">Reference proteome</keyword>
<organism evidence="1 2">
    <name type="scientific">Candidatus Burkholderia verschuerenii</name>
    <dbReference type="NCBI Taxonomy" id="242163"/>
    <lineage>
        <taxon>Bacteria</taxon>
        <taxon>Pseudomonadati</taxon>
        <taxon>Pseudomonadota</taxon>
        <taxon>Betaproteobacteria</taxon>
        <taxon>Burkholderiales</taxon>
        <taxon>Burkholderiaceae</taxon>
        <taxon>Burkholderia</taxon>
    </lineage>
</organism>
<evidence type="ECO:0000313" key="1">
    <source>
        <dbReference type="EMBL" id="KND57616.1"/>
    </source>
</evidence>
<dbReference type="EMBL" id="LFJJ01000230">
    <property type="protein sequence ID" value="KND57616.1"/>
    <property type="molecule type" value="Genomic_DNA"/>
</dbReference>
<proteinExistence type="predicted"/>
<name>A0A0L0M5S3_9BURK</name>
<gene>
    <name evidence="1" type="ORF">BVER_02417</name>
</gene>
<dbReference type="PATRIC" id="fig|242163.4.peg.3269"/>
<sequence>MELRFNLSRTLKVQDLRFPVPIHWSPGHGEHRLTAETALRKGPSGTGWSVPAEVLFSFSIEPGVRGCASGTLTLCSSGTDLTDGPDWGALHKSYWDVASTFGATLAREMFTRPEYPWTIEEVAAIAGVTPRELRGRLFRQAYSFSSTLRRCRLLHVFLTALSPDHPPRDLSSAITRNKHLLDDRFKTAHHVAISAISKITLPQVAAGNLLERLPKPANQTWLFG</sequence>
<evidence type="ECO:0000313" key="2">
    <source>
        <dbReference type="Proteomes" id="UP000036959"/>
    </source>
</evidence>
<dbReference type="AlphaFoldDB" id="A0A0L0M5S3"/>
<accession>A0A0L0M5S3</accession>